<evidence type="ECO:0000313" key="7">
    <source>
        <dbReference type="WBParaSite" id="MBELARI_LOCUS8986"/>
    </source>
</evidence>
<feature type="signal peptide" evidence="5">
    <location>
        <begin position="1"/>
        <end position="16"/>
    </location>
</feature>
<protein>
    <recommendedName>
        <fullName evidence="8">Transthyretin-like family protein</fullName>
    </recommendedName>
</protein>
<evidence type="ECO:0008006" key="8">
    <source>
        <dbReference type="Google" id="ProtNLM"/>
    </source>
</evidence>
<feature type="chain" id="PRO_5042252501" description="Transthyretin-like family protein" evidence="5">
    <location>
        <begin position="17"/>
        <end position="141"/>
    </location>
</feature>
<dbReference type="Pfam" id="PF01060">
    <property type="entry name" value="TTR-52"/>
    <property type="match status" value="1"/>
</dbReference>
<accession>A0AAF3FQN5</accession>
<dbReference type="InterPro" id="IPR038479">
    <property type="entry name" value="Transthyretin-like_sf"/>
</dbReference>
<keyword evidence="6" id="KW-1185">Reference proteome</keyword>
<dbReference type="AlphaFoldDB" id="A0AAF3FQN5"/>
<dbReference type="PANTHER" id="PTHR21700">
    <property type="entry name" value="TRANSTHYRETIN-LIKE FAMILY PROTEIN-RELATED"/>
    <property type="match status" value="1"/>
</dbReference>
<comment type="similarity">
    <text evidence="2">Belongs to the nematode transthyretin-like family.</text>
</comment>
<keyword evidence="3" id="KW-0964">Secreted</keyword>
<dbReference type="InterPro" id="IPR001534">
    <property type="entry name" value="Transthyretin-like"/>
</dbReference>
<dbReference type="Gene3D" id="2.60.40.3330">
    <property type="match status" value="1"/>
</dbReference>
<name>A0AAF3FQN5_9BILA</name>
<dbReference type="WBParaSite" id="MBELARI_LOCUS8986">
    <property type="protein sequence ID" value="MBELARI_LOCUS8986"/>
    <property type="gene ID" value="MBELARI_LOCUS8986"/>
</dbReference>
<evidence type="ECO:0000256" key="3">
    <source>
        <dbReference type="ARBA" id="ARBA00022525"/>
    </source>
</evidence>
<evidence type="ECO:0000256" key="4">
    <source>
        <dbReference type="ARBA" id="ARBA00022729"/>
    </source>
</evidence>
<proteinExistence type="inferred from homology"/>
<evidence type="ECO:0000256" key="2">
    <source>
        <dbReference type="ARBA" id="ARBA00010112"/>
    </source>
</evidence>
<evidence type="ECO:0000256" key="5">
    <source>
        <dbReference type="SAM" id="SignalP"/>
    </source>
</evidence>
<sequence>MFSFLLFFGLFAFTQQFSNQEATVTGNILCKNQPIRENTTVTIWDDDFIGDDELNSTMTDNNGFFYLYGQEFVYFSFQPFISLRHGCGPVSLCQCGKRCEYETRIWIPSTAPGETHHMGKIRLDRLPAVNATVITTASCLA</sequence>
<keyword evidence="4 5" id="KW-0732">Signal</keyword>
<comment type="subcellular location">
    <subcellularLocation>
        <location evidence="1">Secreted</location>
    </subcellularLocation>
</comment>
<dbReference type="Proteomes" id="UP000887575">
    <property type="component" value="Unassembled WGS sequence"/>
</dbReference>
<organism evidence="6 7">
    <name type="scientific">Mesorhabditis belari</name>
    <dbReference type="NCBI Taxonomy" id="2138241"/>
    <lineage>
        <taxon>Eukaryota</taxon>
        <taxon>Metazoa</taxon>
        <taxon>Ecdysozoa</taxon>
        <taxon>Nematoda</taxon>
        <taxon>Chromadorea</taxon>
        <taxon>Rhabditida</taxon>
        <taxon>Rhabditina</taxon>
        <taxon>Rhabditomorpha</taxon>
        <taxon>Rhabditoidea</taxon>
        <taxon>Rhabditidae</taxon>
        <taxon>Mesorhabditinae</taxon>
        <taxon>Mesorhabditis</taxon>
    </lineage>
</organism>
<evidence type="ECO:0000256" key="1">
    <source>
        <dbReference type="ARBA" id="ARBA00004613"/>
    </source>
</evidence>
<dbReference type="GO" id="GO:0009986">
    <property type="term" value="C:cell surface"/>
    <property type="evidence" value="ECO:0007669"/>
    <property type="project" value="InterPro"/>
</dbReference>
<dbReference type="GO" id="GO:0005576">
    <property type="term" value="C:extracellular region"/>
    <property type="evidence" value="ECO:0007669"/>
    <property type="project" value="UniProtKB-SubCell"/>
</dbReference>
<reference evidence="7" key="1">
    <citation type="submission" date="2024-02" db="UniProtKB">
        <authorList>
            <consortium name="WormBaseParasite"/>
        </authorList>
    </citation>
    <scope>IDENTIFICATION</scope>
</reference>
<evidence type="ECO:0000313" key="6">
    <source>
        <dbReference type="Proteomes" id="UP000887575"/>
    </source>
</evidence>